<comment type="similarity">
    <text evidence="2 9">Belongs to the UDP-glucose/GDP-mannose dehydrogenase family.</text>
</comment>
<name>B8KWA6_9GAMM</name>
<dbReference type="AlphaFoldDB" id="B8KWA6"/>
<evidence type="ECO:0000256" key="3">
    <source>
        <dbReference type="ARBA" id="ARBA00012954"/>
    </source>
</evidence>
<feature type="binding site" evidence="11">
    <location>
        <begin position="181"/>
        <end position="184"/>
    </location>
    <ligand>
        <name>substrate</name>
    </ligand>
</feature>
<evidence type="ECO:0000256" key="5">
    <source>
        <dbReference type="ARBA" id="ARBA00023002"/>
    </source>
</evidence>
<feature type="binding site" evidence="12">
    <location>
        <position position="56"/>
    </location>
    <ligand>
        <name>NAD(+)</name>
        <dbReference type="ChEBI" id="CHEBI:57540"/>
    </ligand>
</feature>
<feature type="domain" description="UDP-glucose/GDP-mannose dehydrogenase C-terminal" evidence="13">
    <location>
        <begin position="346"/>
        <end position="450"/>
    </location>
</feature>
<dbReference type="Pfam" id="PF03720">
    <property type="entry name" value="UDPG_MGDP_dh_C"/>
    <property type="match status" value="1"/>
</dbReference>
<dbReference type="EC" id="1.1.1.22" evidence="3 9"/>
<evidence type="ECO:0000256" key="2">
    <source>
        <dbReference type="ARBA" id="ARBA00006601"/>
    </source>
</evidence>
<feature type="binding site" evidence="12">
    <location>
        <position position="295"/>
    </location>
    <ligand>
        <name>NAD(+)</name>
        <dbReference type="ChEBI" id="CHEBI:57540"/>
    </ligand>
</feature>
<comment type="pathway">
    <text evidence="1">Nucleotide-sugar biosynthesis; UDP-alpha-D-glucuronate biosynthesis; UDP-alpha-D-glucuronate from UDP-alpha-D-glucose: step 1/1.</text>
</comment>
<evidence type="ECO:0000313" key="15">
    <source>
        <dbReference type="Proteomes" id="UP000004699"/>
    </source>
</evidence>
<dbReference type="Proteomes" id="UP000004699">
    <property type="component" value="Unassembled WGS sequence"/>
</dbReference>
<dbReference type="InterPro" id="IPR001732">
    <property type="entry name" value="UDP-Glc/GDP-Man_DH_N"/>
</dbReference>
<dbReference type="PANTHER" id="PTHR43750">
    <property type="entry name" value="UDP-GLUCOSE 6-DEHYDROGENASE TUAD"/>
    <property type="match status" value="1"/>
</dbReference>
<dbReference type="NCBIfam" id="TIGR03026">
    <property type="entry name" value="NDP-sugDHase"/>
    <property type="match status" value="1"/>
</dbReference>
<dbReference type="EMBL" id="DS999411">
    <property type="protein sequence ID" value="EED36427.1"/>
    <property type="molecule type" value="Genomic_DNA"/>
</dbReference>
<dbReference type="PIRSF" id="PIRSF000124">
    <property type="entry name" value="UDPglc_GDPman_dh"/>
    <property type="match status" value="1"/>
</dbReference>
<evidence type="ECO:0000256" key="9">
    <source>
        <dbReference type="PIRNR" id="PIRNR000124"/>
    </source>
</evidence>
<dbReference type="GO" id="GO:0003979">
    <property type="term" value="F:UDP-glucose 6-dehydrogenase activity"/>
    <property type="evidence" value="ECO:0007669"/>
    <property type="project" value="UniProtKB-EC"/>
</dbReference>
<feature type="binding site" evidence="11">
    <location>
        <begin position="281"/>
        <end position="285"/>
    </location>
    <ligand>
        <name>substrate</name>
    </ligand>
</feature>
<reference evidence="15" key="1">
    <citation type="journal article" date="2013" name="BMC Microbiol.">
        <title>Taxonomy and evolution of bacteriochlorophyll a-containing members of the OM60/NOR5 clade of marine gammaproteobacteria: description of Luminiphilus syltensis gen. nov., sp. nov., reclassification of Haliea rubra as Pseudohaliea rubra gen. nov., comb. nov., and emendation of Chromatocurvus halotolerans.</title>
        <authorList>
            <person name="Spring S."/>
            <person name="Riedel T."/>
            <person name="Sproer C."/>
            <person name="Yan S."/>
            <person name="Harder J."/>
            <person name="Fuchs B.M."/>
        </authorList>
    </citation>
    <scope>NUCLEOTIDE SEQUENCE [LARGE SCALE GENOMIC DNA]</scope>
    <source>
        <strain evidence="15">NOR51-B</strain>
    </source>
</reference>
<feature type="binding site" evidence="12">
    <location>
        <position position="112"/>
    </location>
    <ligand>
        <name>NAD(+)</name>
        <dbReference type="ChEBI" id="CHEBI:57540"/>
    </ligand>
</feature>
<feature type="binding site" evidence="11">
    <location>
        <position position="353"/>
    </location>
    <ligand>
        <name>substrate</name>
    </ligand>
</feature>
<dbReference type="InterPro" id="IPR028357">
    <property type="entry name" value="UDPglc_DH_bac"/>
</dbReference>
<proteinExistence type="inferred from homology"/>
<dbReference type="InterPro" id="IPR008927">
    <property type="entry name" value="6-PGluconate_DH-like_C_sf"/>
</dbReference>
<dbReference type="FunFam" id="1.20.5.100:FF:000001">
    <property type="entry name" value="UDP-glucose 6-dehydrogenase"/>
    <property type="match status" value="1"/>
</dbReference>
<dbReference type="InterPro" id="IPR014027">
    <property type="entry name" value="UDP-Glc/GDP-Man_DH_C"/>
</dbReference>
<keyword evidence="15" id="KW-1185">Reference proteome</keyword>
<evidence type="ECO:0000256" key="1">
    <source>
        <dbReference type="ARBA" id="ARBA00004701"/>
    </source>
</evidence>
<evidence type="ECO:0000313" key="14">
    <source>
        <dbReference type="EMBL" id="EED36427.1"/>
    </source>
</evidence>
<evidence type="ECO:0000256" key="12">
    <source>
        <dbReference type="PIRSR" id="PIRSR500134-3"/>
    </source>
</evidence>
<evidence type="ECO:0000259" key="13">
    <source>
        <dbReference type="SMART" id="SM00984"/>
    </source>
</evidence>
<feature type="active site" description="Nucleophile" evidence="10">
    <location>
        <position position="292"/>
    </location>
</feature>
<evidence type="ECO:0000256" key="4">
    <source>
        <dbReference type="ARBA" id="ARBA00015132"/>
    </source>
</evidence>
<protein>
    <recommendedName>
        <fullName evidence="4 9">UDP-glucose 6-dehydrogenase</fullName>
        <ecNumber evidence="3 9">1.1.1.22</ecNumber>
    </recommendedName>
</protein>
<dbReference type="Pfam" id="PF00984">
    <property type="entry name" value="UDPG_MGDP_dh"/>
    <property type="match status" value="1"/>
</dbReference>
<dbReference type="SUPFAM" id="SSF52413">
    <property type="entry name" value="UDP-glucose/GDP-mannose dehydrogenase C-terminal domain"/>
    <property type="match status" value="1"/>
</dbReference>
<feature type="binding site" evidence="11">
    <location>
        <position position="236"/>
    </location>
    <ligand>
        <name>substrate</name>
    </ligand>
</feature>
<dbReference type="SUPFAM" id="SSF48179">
    <property type="entry name" value="6-phosphogluconate dehydrogenase C-terminal domain-like"/>
    <property type="match status" value="1"/>
</dbReference>
<dbReference type="InterPro" id="IPR017476">
    <property type="entry name" value="UDP-Glc/GDP-Man"/>
</dbReference>
<organism evidence="14 15">
    <name type="scientific">Luminiphilus syltensis NOR5-1B</name>
    <dbReference type="NCBI Taxonomy" id="565045"/>
    <lineage>
        <taxon>Bacteria</taxon>
        <taxon>Pseudomonadati</taxon>
        <taxon>Pseudomonadota</taxon>
        <taxon>Gammaproteobacteria</taxon>
        <taxon>Cellvibrionales</taxon>
        <taxon>Halieaceae</taxon>
        <taxon>Luminiphilus</taxon>
    </lineage>
</organism>
<dbReference type="Pfam" id="PF03721">
    <property type="entry name" value="UDPG_MGDP_dh_N"/>
    <property type="match status" value="1"/>
</dbReference>
<dbReference type="eggNOG" id="COG1004">
    <property type="taxonomic scope" value="Bacteria"/>
</dbReference>
<dbReference type="PANTHER" id="PTHR43750:SF3">
    <property type="entry name" value="UDP-GLUCOSE 6-DEHYDROGENASE TUAD"/>
    <property type="match status" value="1"/>
</dbReference>
<dbReference type="GO" id="GO:0000271">
    <property type="term" value="P:polysaccharide biosynthetic process"/>
    <property type="evidence" value="ECO:0007669"/>
    <property type="project" value="InterPro"/>
</dbReference>
<dbReference type="InterPro" id="IPR036291">
    <property type="entry name" value="NAD(P)-bd_dom_sf"/>
</dbReference>
<keyword evidence="5 9" id="KW-0560">Oxidoreductase</keyword>
<evidence type="ECO:0000256" key="11">
    <source>
        <dbReference type="PIRSR" id="PIRSR500134-2"/>
    </source>
</evidence>
<feature type="binding site" evidence="12">
    <location>
        <position position="61"/>
    </location>
    <ligand>
        <name>NAD(+)</name>
        <dbReference type="ChEBI" id="CHEBI:57540"/>
    </ligand>
</feature>
<dbReference type="SUPFAM" id="SSF51735">
    <property type="entry name" value="NAD(P)-binding Rossmann-fold domains"/>
    <property type="match status" value="1"/>
</dbReference>
<dbReference type="HOGENOM" id="CLU_023810_1_2_6"/>
<dbReference type="Gene3D" id="1.20.5.100">
    <property type="entry name" value="Cytochrome c1, transmembrane anchor, C-terminal"/>
    <property type="match status" value="1"/>
</dbReference>
<sequence length="472" mass="51331">MSNTGQLIYSVPATIYVYSPQNRATTMKISIFGSGYVGLVQSAIFADVGHRVTCMDVDADRIERLRRGDIPFFEPGLEAKVISGVEQGLLSFTADAAEAVGASDYLFICVGTPAGSDGSADLRYVMSVADSIAQHMEGRKVVVNKSTVPVGTADAVEARISEGLTARGVSLPFEVCSNPEFLKEGAAVTDAMSPDRIIVGARSKATIDEFRQMYRAFNRNHEKLMFMDPRSAELTKYAANAMLATKISFINEIATIAEAVGADVESIRKGIGADPRIGYQFIYPGAGYGGSCFPKDVLALRHLAEAQGCPAQILSAVNDTNQRQKQKLGQRLIACLGEDLSDCTVAVWGLSFKPNTDDMREAPSRTLMETIWAHGGKVQAHDPQSMAACQAIYGDRDDLIYCENKDDALANADCLVVCTEWKTFWSPDFDTIKRTLKHPIIIDGRNLYDPGQLEALGIHYYAIGRGRSVVQH</sequence>
<evidence type="ECO:0000256" key="6">
    <source>
        <dbReference type="ARBA" id="ARBA00023027"/>
    </source>
</evidence>
<accession>B8KWA6</accession>
<dbReference type="PIRSF" id="PIRSF500134">
    <property type="entry name" value="UDPglc_DH_bac"/>
    <property type="match status" value="1"/>
</dbReference>
<evidence type="ECO:0000256" key="7">
    <source>
        <dbReference type="ARBA" id="ARBA00047473"/>
    </source>
</evidence>
<feature type="binding site" evidence="11">
    <location>
        <position position="289"/>
    </location>
    <ligand>
        <name>substrate</name>
    </ligand>
</feature>
<comment type="catalytic activity">
    <reaction evidence="7 9">
        <text>UDP-alpha-D-glucose + 2 NAD(+) + H2O = UDP-alpha-D-glucuronate + 2 NADH + 3 H(+)</text>
        <dbReference type="Rhea" id="RHEA:23596"/>
        <dbReference type="ChEBI" id="CHEBI:15377"/>
        <dbReference type="ChEBI" id="CHEBI:15378"/>
        <dbReference type="ChEBI" id="CHEBI:57540"/>
        <dbReference type="ChEBI" id="CHEBI:57945"/>
        <dbReference type="ChEBI" id="CHEBI:58052"/>
        <dbReference type="ChEBI" id="CHEBI:58885"/>
        <dbReference type="EC" id="1.1.1.22"/>
    </reaction>
</comment>
<dbReference type="InterPro" id="IPR014026">
    <property type="entry name" value="UDP-Glc/GDP-Man_DH_dimer"/>
</dbReference>
<dbReference type="Gene3D" id="3.40.50.720">
    <property type="entry name" value="NAD(P)-binding Rossmann-like Domain"/>
    <property type="match status" value="2"/>
</dbReference>
<dbReference type="UniPathway" id="UPA00038">
    <property type="reaction ID" value="UER00491"/>
</dbReference>
<evidence type="ECO:0000256" key="10">
    <source>
        <dbReference type="PIRSR" id="PIRSR500134-1"/>
    </source>
</evidence>
<dbReference type="InterPro" id="IPR036220">
    <property type="entry name" value="UDP-Glc/GDP-Man_DH_C_sf"/>
</dbReference>
<dbReference type="GO" id="GO:0006065">
    <property type="term" value="P:UDP-glucuronate biosynthetic process"/>
    <property type="evidence" value="ECO:0007669"/>
    <property type="project" value="UniProtKB-UniPathway"/>
</dbReference>
<keyword evidence="6 9" id="KW-0520">NAD</keyword>
<feature type="binding site" evidence="12">
    <location>
        <position position="147"/>
    </location>
    <ligand>
        <name>NAD(+)</name>
        <dbReference type="ChEBI" id="CHEBI:57540"/>
    </ligand>
</feature>
<gene>
    <name evidence="14" type="primary">ugd</name>
    <name evidence="14" type="ORF">NOR51B_2378</name>
</gene>
<dbReference type="SMART" id="SM00984">
    <property type="entry name" value="UDPG_MGDP_dh_C"/>
    <property type="match status" value="1"/>
</dbReference>
<dbReference type="GO" id="GO:0051287">
    <property type="term" value="F:NAD binding"/>
    <property type="evidence" value="ECO:0007669"/>
    <property type="project" value="InterPro"/>
</dbReference>
<feature type="binding site" evidence="12">
    <location>
        <position position="184"/>
    </location>
    <ligand>
        <name>NAD(+)</name>
        <dbReference type="ChEBI" id="CHEBI:57540"/>
    </ligand>
</feature>
<dbReference type="STRING" id="565045.NOR51B_2378"/>
<evidence type="ECO:0000256" key="8">
    <source>
        <dbReference type="ARBA" id="ARBA00053241"/>
    </source>
</evidence>
<comment type="function">
    <text evidence="8">Catalyzes the conversion of UDP-glucose into UDP-glucuronate, one of the precursors of teichuronic acid.</text>
</comment>
<feature type="binding site" evidence="12">
    <location>
        <position position="360"/>
    </location>
    <ligand>
        <name>NAD(+)</name>
        <dbReference type="ChEBI" id="CHEBI:57540"/>
    </ligand>
</feature>